<organism evidence="3 4">
    <name type="scientific">Candidatus Limivivens intestinipullorum</name>
    <dbReference type="NCBI Taxonomy" id="2840858"/>
    <lineage>
        <taxon>Bacteria</taxon>
        <taxon>Bacillati</taxon>
        <taxon>Bacillota</taxon>
        <taxon>Clostridia</taxon>
        <taxon>Lachnospirales</taxon>
        <taxon>Lachnospiraceae</taxon>
        <taxon>Lachnospiraceae incertae sedis</taxon>
        <taxon>Candidatus Limivivens</taxon>
    </lineage>
</organism>
<comment type="caution">
    <text evidence="3">The sequence shown here is derived from an EMBL/GenBank/DDBJ whole genome shotgun (WGS) entry which is preliminary data.</text>
</comment>
<dbReference type="InterPro" id="IPR006680">
    <property type="entry name" value="Amidohydro-rel"/>
</dbReference>
<sequence>MKILLKNAMIITMNGNREVYREGDLLIQDDKIAKLGHFERPADCDEVLDCSGKYIMPSLVNTHTHTSQQLARGLADDVDLLTWLRERIWPYESNMTEEDSYISTLLFCAEQIKAGCTSVAEPGGQFVSGMAKAVTEAGIRAKLAKSVMDCGEGLPPAWQHSADEELAKEEEDLKKYHNTADGRVQVWFGIRTIFNATDELILRSKELADKYGVGVHMHIAEAKSEVEYAKETRGCTTVTHLNNLGFLDKNIIAAHAVWLTNEEVEMFRDHQVKVSHNPASAMRVLGFAKIPRMLREGVCVALGTDGAPTNNRMNMVDEMWVTSLIHKGWRLEPDVVKAQEILAMATINGAKAVGDEALYGSLEEGKKADLIIINPDAGPDMVPVHDPIANLVTSMHSTNIECTMCDGKWLMKDRKLLTIDEAEIIRAGKEHAAAICRRGGIHLPDRFPVR</sequence>
<dbReference type="EMBL" id="DVIQ01000043">
    <property type="protein sequence ID" value="HIS31568.1"/>
    <property type="molecule type" value="Genomic_DNA"/>
</dbReference>
<reference evidence="3" key="2">
    <citation type="journal article" date="2021" name="PeerJ">
        <title>Extensive microbial diversity within the chicken gut microbiome revealed by metagenomics and culture.</title>
        <authorList>
            <person name="Gilroy R."/>
            <person name="Ravi A."/>
            <person name="Getino M."/>
            <person name="Pursley I."/>
            <person name="Horton D.L."/>
            <person name="Alikhan N.F."/>
            <person name="Baker D."/>
            <person name="Gharbi K."/>
            <person name="Hall N."/>
            <person name="Watson M."/>
            <person name="Adriaenssens E.M."/>
            <person name="Foster-Nyarko E."/>
            <person name="Jarju S."/>
            <person name="Secka A."/>
            <person name="Antonio M."/>
            <person name="Oren A."/>
            <person name="Chaudhuri R.R."/>
            <person name="La Ragione R."/>
            <person name="Hildebrand F."/>
            <person name="Pallen M.J."/>
        </authorList>
    </citation>
    <scope>NUCLEOTIDE SEQUENCE</scope>
    <source>
        <strain evidence="3">CHK190-19873</strain>
    </source>
</reference>
<evidence type="ECO:0000313" key="3">
    <source>
        <dbReference type="EMBL" id="HIS31568.1"/>
    </source>
</evidence>
<feature type="domain" description="Amidohydrolase-related" evidence="2">
    <location>
        <begin position="54"/>
        <end position="410"/>
    </location>
</feature>
<proteinExistence type="predicted"/>
<dbReference type="GO" id="GO:0016810">
    <property type="term" value="F:hydrolase activity, acting on carbon-nitrogen (but not peptide) bonds"/>
    <property type="evidence" value="ECO:0007669"/>
    <property type="project" value="InterPro"/>
</dbReference>
<dbReference type="Gene3D" id="2.30.40.10">
    <property type="entry name" value="Urease, subunit C, domain 1"/>
    <property type="match status" value="1"/>
</dbReference>
<dbReference type="Proteomes" id="UP000823935">
    <property type="component" value="Unassembled WGS sequence"/>
</dbReference>
<dbReference type="SUPFAM" id="SSF51338">
    <property type="entry name" value="Composite domain of metallo-dependent hydrolases"/>
    <property type="match status" value="1"/>
</dbReference>
<evidence type="ECO:0000313" key="4">
    <source>
        <dbReference type="Proteomes" id="UP000823935"/>
    </source>
</evidence>
<keyword evidence="1" id="KW-0378">Hydrolase</keyword>
<gene>
    <name evidence="3" type="ORF">IAB44_08510</name>
</gene>
<dbReference type="PANTHER" id="PTHR43794">
    <property type="entry name" value="AMINOHYDROLASE SSNA-RELATED"/>
    <property type="match status" value="1"/>
</dbReference>
<dbReference type="InterPro" id="IPR011059">
    <property type="entry name" value="Metal-dep_hydrolase_composite"/>
</dbReference>
<evidence type="ECO:0000259" key="2">
    <source>
        <dbReference type="Pfam" id="PF01979"/>
    </source>
</evidence>
<name>A0A9D1ETC6_9FIRM</name>
<dbReference type="InterPro" id="IPR050287">
    <property type="entry name" value="MTA/SAH_deaminase"/>
</dbReference>
<accession>A0A9D1ETC6</accession>
<reference evidence="3" key="1">
    <citation type="submission" date="2020-10" db="EMBL/GenBank/DDBJ databases">
        <authorList>
            <person name="Gilroy R."/>
        </authorList>
    </citation>
    <scope>NUCLEOTIDE SEQUENCE</scope>
    <source>
        <strain evidence="3">CHK190-19873</strain>
    </source>
</reference>
<evidence type="ECO:0000256" key="1">
    <source>
        <dbReference type="ARBA" id="ARBA00022801"/>
    </source>
</evidence>
<dbReference type="Gene3D" id="3.20.20.140">
    <property type="entry name" value="Metal-dependent hydrolases"/>
    <property type="match status" value="1"/>
</dbReference>
<dbReference type="PANTHER" id="PTHR43794:SF11">
    <property type="entry name" value="AMIDOHYDROLASE-RELATED DOMAIN-CONTAINING PROTEIN"/>
    <property type="match status" value="1"/>
</dbReference>
<dbReference type="SUPFAM" id="SSF51556">
    <property type="entry name" value="Metallo-dependent hydrolases"/>
    <property type="match status" value="1"/>
</dbReference>
<protein>
    <submittedName>
        <fullName evidence="3">Amidohydrolase</fullName>
    </submittedName>
</protein>
<dbReference type="Pfam" id="PF01979">
    <property type="entry name" value="Amidohydro_1"/>
    <property type="match status" value="1"/>
</dbReference>
<dbReference type="CDD" id="cd01298">
    <property type="entry name" value="ATZ_TRZ_like"/>
    <property type="match status" value="1"/>
</dbReference>
<dbReference type="AlphaFoldDB" id="A0A9D1ETC6"/>
<dbReference type="InterPro" id="IPR032466">
    <property type="entry name" value="Metal_Hydrolase"/>
</dbReference>